<comment type="caution">
    <text evidence="6">The sequence shown here is derived from an EMBL/GenBank/DDBJ whole genome shotgun (WGS) entry which is preliminary data.</text>
</comment>
<keyword evidence="6" id="KW-0808">Transferase</keyword>
<evidence type="ECO:0000259" key="5">
    <source>
        <dbReference type="PROSITE" id="PS50927"/>
    </source>
</evidence>
<gene>
    <name evidence="6" type="ORF">Pyn_36767</name>
</gene>
<dbReference type="EMBL" id="PJQY01000330">
    <property type="protein sequence ID" value="PQQ12857.1"/>
    <property type="molecule type" value="Genomic_DNA"/>
</dbReference>
<dbReference type="OrthoDB" id="1930390at2759"/>
<protein>
    <submittedName>
        <fullName evidence="6">G-type lectin S-receptor-like serine/threonine-protein kinase RLK1</fullName>
    </submittedName>
</protein>
<keyword evidence="7" id="KW-1185">Reference proteome</keyword>
<evidence type="ECO:0000256" key="4">
    <source>
        <dbReference type="SAM" id="SignalP"/>
    </source>
</evidence>
<dbReference type="PROSITE" id="PS50927">
    <property type="entry name" value="BULB_LECTIN"/>
    <property type="match status" value="1"/>
</dbReference>
<evidence type="ECO:0000256" key="3">
    <source>
        <dbReference type="ARBA" id="ARBA00023180"/>
    </source>
</evidence>
<dbReference type="SUPFAM" id="SSF51110">
    <property type="entry name" value="alpha-D-mannose-specific plant lectins"/>
    <property type="match status" value="1"/>
</dbReference>
<name>A0A314Z3N4_PRUYE</name>
<keyword evidence="6" id="KW-0675">Receptor</keyword>
<feature type="chain" id="PRO_5016448210" evidence="4">
    <location>
        <begin position="23"/>
        <end position="178"/>
    </location>
</feature>
<dbReference type="GO" id="GO:0030246">
    <property type="term" value="F:carbohydrate binding"/>
    <property type="evidence" value="ECO:0007669"/>
    <property type="project" value="UniProtKB-KW"/>
</dbReference>
<reference evidence="6 7" key="1">
    <citation type="submission" date="2018-02" db="EMBL/GenBank/DDBJ databases">
        <title>Draft genome of wild Prunus yedoensis var. nudiflora.</title>
        <authorList>
            <person name="Baek S."/>
            <person name="Kim J.-H."/>
            <person name="Choi K."/>
            <person name="Kim G.-B."/>
            <person name="Cho A."/>
            <person name="Jang H."/>
            <person name="Shin C.-H."/>
            <person name="Yu H.-J."/>
            <person name="Mun J.-H."/>
        </authorList>
    </citation>
    <scope>NUCLEOTIDE SEQUENCE [LARGE SCALE GENOMIC DNA]</scope>
    <source>
        <strain evidence="7">cv. Jeju island</strain>
        <tissue evidence="6">Leaf</tissue>
    </source>
</reference>
<dbReference type="Pfam" id="PF01453">
    <property type="entry name" value="B_lectin"/>
    <property type="match status" value="1"/>
</dbReference>
<dbReference type="AlphaFoldDB" id="A0A314Z3N4"/>
<keyword evidence="2" id="KW-1015">Disulfide bond</keyword>
<dbReference type="PANTHER" id="PTHR47976">
    <property type="entry name" value="G-TYPE LECTIN S-RECEPTOR-LIKE SERINE/THREONINE-PROTEIN KINASE SD2-5"/>
    <property type="match status" value="1"/>
</dbReference>
<proteinExistence type="predicted"/>
<dbReference type="STRING" id="2094558.A0A314Z3N4"/>
<keyword evidence="6" id="KW-0418">Kinase</keyword>
<dbReference type="GO" id="GO:0016301">
    <property type="term" value="F:kinase activity"/>
    <property type="evidence" value="ECO:0007669"/>
    <property type="project" value="UniProtKB-KW"/>
</dbReference>
<dbReference type="InterPro" id="IPR001480">
    <property type="entry name" value="Bulb-type_lectin_dom"/>
</dbReference>
<dbReference type="FunFam" id="2.90.10.10:FF:000013">
    <property type="entry name" value="G-type lectin S-receptor-like serine/threonine-protein kinase LECRK1"/>
    <property type="match status" value="1"/>
</dbReference>
<evidence type="ECO:0000313" key="7">
    <source>
        <dbReference type="Proteomes" id="UP000250321"/>
    </source>
</evidence>
<dbReference type="Proteomes" id="UP000250321">
    <property type="component" value="Unassembled WGS sequence"/>
</dbReference>
<sequence>MAFTAQLLLLSSLFLQPILVLSQTNGSIAVGAYLTATAEGNSSSSWLSPSGDFAFGFWPLGNNDLFLLSIWYAKIPDRTTVWYANNKPAVAPAPLGSTVNLTAHSGLVLTNPRGDELWKSETIVGVVANGVFNDTGNFVLEDDSSKKLWESFKNPTDTILPGQIIETRGSACFSTIGD</sequence>
<organism evidence="6 7">
    <name type="scientific">Prunus yedoensis var. nudiflora</name>
    <dbReference type="NCBI Taxonomy" id="2094558"/>
    <lineage>
        <taxon>Eukaryota</taxon>
        <taxon>Viridiplantae</taxon>
        <taxon>Streptophyta</taxon>
        <taxon>Embryophyta</taxon>
        <taxon>Tracheophyta</taxon>
        <taxon>Spermatophyta</taxon>
        <taxon>Magnoliopsida</taxon>
        <taxon>eudicotyledons</taxon>
        <taxon>Gunneridae</taxon>
        <taxon>Pentapetalae</taxon>
        <taxon>rosids</taxon>
        <taxon>fabids</taxon>
        <taxon>Rosales</taxon>
        <taxon>Rosaceae</taxon>
        <taxon>Amygdaloideae</taxon>
        <taxon>Amygdaleae</taxon>
        <taxon>Prunus</taxon>
    </lineage>
</organism>
<feature type="domain" description="Bulb-type lectin" evidence="5">
    <location>
        <begin position="31"/>
        <end position="153"/>
    </location>
</feature>
<dbReference type="SMART" id="SM00108">
    <property type="entry name" value="B_lectin"/>
    <property type="match status" value="1"/>
</dbReference>
<accession>A0A314Z3N4</accession>
<keyword evidence="3" id="KW-0325">Glycoprotein</keyword>
<dbReference type="PANTHER" id="PTHR47976:SF15">
    <property type="entry name" value="G-TYPE LECTIN S-RECEPTOR-LIKE SERINE_THREONINE-PROTEIN KINASE RLK1"/>
    <property type="match status" value="1"/>
</dbReference>
<dbReference type="InterPro" id="IPR036426">
    <property type="entry name" value="Bulb-type_lectin_dom_sf"/>
</dbReference>
<keyword evidence="6" id="KW-0430">Lectin</keyword>
<keyword evidence="1 4" id="KW-0732">Signal</keyword>
<evidence type="ECO:0000256" key="1">
    <source>
        <dbReference type="ARBA" id="ARBA00022729"/>
    </source>
</evidence>
<feature type="signal peptide" evidence="4">
    <location>
        <begin position="1"/>
        <end position="22"/>
    </location>
</feature>
<evidence type="ECO:0000313" key="6">
    <source>
        <dbReference type="EMBL" id="PQQ12857.1"/>
    </source>
</evidence>
<dbReference type="Gene3D" id="2.90.10.10">
    <property type="entry name" value="Bulb-type lectin domain"/>
    <property type="match status" value="1"/>
</dbReference>
<dbReference type="InterPro" id="IPR051343">
    <property type="entry name" value="G-type_lectin_kinases/EP1-like"/>
</dbReference>
<evidence type="ECO:0000256" key="2">
    <source>
        <dbReference type="ARBA" id="ARBA00023157"/>
    </source>
</evidence>